<evidence type="ECO:0000313" key="9">
    <source>
        <dbReference type="EMBL" id="MBW6437857.1"/>
    </source>
</evidence>
<evidence type="ECO:0000256" key="1">
    <source>
        <dbReference type="ARBA" id="ARBA00022512"/>
    </source>
</evidence>
<keyword evidence="6" id="KW-1133">Transmembrane helix</keyword>
<gene>
    <name evidence="9" type="ORF">KZ829_29415</name>
</gene>
<reference evidence="9 10" key="1">
    <citation type="journal article" date="2013" name="Antonie Van Leeuwenhoek">
        <title>Actinoplanes hulinensis sp. nov., a novel actinomycete isolated from soybean root (Glycine max (L.) Merr).</title>
        <authorList>
            <person name="Shen Y."/>
            <person name="Liu C."/>
            <person name="Wang X."/>
            <person name="Zhao J."/>
            <person name="Jia F."/>
            <person name="Zhang Y."/>
            <person name="Wang L."/>
            <person name="Yang D."/>
            <person name="Xiang W."/>
        </authorList>
    </citation>
    <scope>NUCLEOTIDE SEQUENCE [LARGE SCALE GENOMIC DNA]</scope>
    <source>
        <strain evidence="9 10">NEAU-M9</strain>
    </source>
</reference>
<keyword evidence="3 7" id="KW-0732">Signal</keyword>
<name>A0ABS7BAB9_9ACTN</name>
<dbReference type="EMBL" id="JAHXZI010000017">
    <property type="protein sequence ID" value="MBW6437857.1"/>
    <property type="molecule type" value="Genomic_DNA"/>
</dbReference>
<evidence type="ECO:0000259" key="8">
    <source>
        <dbReference type="Pfam" id="PF00746"/>
    </source>
</evidence>
<evidence type="ECO:0000256" key="4">
    <source>
        <dbReference type="ARBA" id="ARBA00023088"/>
    </source>
</evidence>
<dbReference type="Pfam" id="PF00746">
    <property type="entry name" value="Gram_pos_anchor"/>
    <property type="match status" value="1"/>
</dbReference>
<keyword evidence="6" id="KW-0812">Transmembrane</keyword>
<keyword evidence="6" id="KW-0472">Membrane</keyword>
<evidence type="ECO:0000256" key="7">
    <source>
        <dbReference type="SAM" id="SignalP"/>
    </source>
</evidence>
<feature type="transmembrane region" description="Helical" evidence="6">
    <location>
        <begin position="280"/>
        <end position="303"/>
    </location>
</feature>
<comment type="caution">
    <text evidence="9">The sequence shown here is derived from an EMBL/GenBank/DDBJ whole genome shotgun (WGS) entry which is preliminary data.</text>
</comment>
<dbReference type="InterPro" id="IPR019931">
    <property type="entry name" value="LPXTG_anchor"/>
</dbReference>
<evidence type="ECO:0000256" key="2">
    <source>
        <dbReference type="ARBA" id="ARBA00022525"/>
    </source>
</evidence>
<dbReference type="RefSeq" id="WP_220147163.1">
    <property type="nucleotide sequence ID" value="NZ_JAHXZI010000017.1"/>
</dbReference>
<accession>A0ABS7BAB9</accession>
<sequence length="312" mass="33136">MNLSKSPLRRVAGLAAGAVLGLAGVAVAASPAYATDSVIGYSADCDTKTGDWVVTWTVTGNAPDGVEKFRFNAVKAEEGTPVKEVELPEYKVGNEYTYDTNKAITAVQRVEGTKTFARLGVEVEFDNEHKDLPRENTANFDGTCDKEKEQPPVSPSPSSPSPSPSLPAEEPELPDDLPGEPEPIFELTCDTMTIGFDNPKDSLPIKLGYETSKGEKRERTVAPGTKGSETFSAKEGFFVNLTITVTYEGETYSETVKVDYVEPAGCEDGSEEPELPLTGAAAGGIAGGAAALLAIGGLLFVMARRRKVKFTA</sequence>
<evidence type="ECO:0000256" key="6">
    <source>
        <dbReference type="SAM" id="Phobius"/>
    </source>
</evidence>
<feature type="compositionally biased region" description="Pro residues" evidence="5">
    <location>
        <begin position="152"/>
        <end position="165"/>
    </location>
</feature>
<feature type="region of interest" description="Disordered" evidence="5">
    <location>
        <begin position="205"/>
        <end position="227"/>
    </location>
</feature>
<feature type="domain" description="Gram-positive cocci surface proteins LPxTG" evidence="8">
    <location>
        <begin position="270"/>
        <end position="308"/>
    </location>
</feature>
<keyword evidence="4" id="KW-0572">Peptidoglycan-anchor</keyword>
<feature type="region of interest" description="Disordered" evidence="5">
    <location>
        <begin position="128"/>
        <end position="184"/>
    </location>
</feature>
<organism evidence="9 10">
    <name type="scientific">Actinoplanes hulinensis</name>
    <dbReference type="NCBI Taxonomy" id="1144547"/>
    <lineage>
        <taxon>Bacteria</taxon>
        <taxon>Bacillati</taxon>
        <taxon>Actinomycetota</taxon>
        <taxon>Actinomycetes</taxon>
        <taxon>Micromonosporales</taxon>
        <taxon>Micromonosporaceae</taxon>
        <taxon>Actinoplanes</taxon>
    </lineage>
</organism>
<feature type="chain" id="PRO_5045600543" evidence="7">
    <location>
        <begin position="29"/>
        <end position="312"/>
    </location>
</feature>
<dbReference type="Proteomes" id="UP001519863">
    <property type="component" value="Unassembled WGS sequence"/>
</dbReference>
<protein>
    <submittedName>
        <fullName evidence="9">LPXTG cell wall anchor domain-containing protein</fullName>
    </submittedName>
</protein>
<keyword evidence="10" id="KW-1185">Reference proteome</keyword>
<keyword evidence="2" id="KW-0964">Secreted</keyword>
<feature type="signal peptide" evidence="7">
    <location>
        <begin position="1"/>
        <end position="28"/>
    </location>
</feature>
<feature type="compositionally biased region" description="Acidic residues" evidence="5">
    <location>
        <begin position="169"/>
        <end position="179"/>
    </location>
</feature>
<evidence type="ECO:0000256" key="5">
    <source>
        <dbReference type="SAM" id="MobiDB-lite"/>
    </source>
</evidence>
<evidence type="ECO:0000256" key="3">
    <source>
        <dbReference type="ARBA" id="ARBA00022729"/>
    </source>
</evidence>
<keyword evidence="1" id="KW-0134">Cell wall</keyword>
<proteinExistence type="predicted"/>
<dbReference type="NCBIfam" id="TIGR01167">
    <property type="entry name" value="LPXTG_anchor"/>
    <property type="match status" value="1"/>
</dbReference>
<evidence type="ECO:0000313" key="10">
    <source>
        <dbReference type="Proteomes" id="UP001519863"/>
    </source>
</evidence>